<proteinExistence type="predicted"/>
<feature type="region of interest" description="Disordered" evidence="1">
    <location>
        <begin position="22"/>
        <end position="61"/>
    </location>
</feature>
<organism evidence="2 3">
    <name type="scientific">Lasiosphaeria ovina</name>
    <dbReference type="NCBI Taxonomy" id="92902"/>
    <lineage>
        <taxon>Eukaryota</taxon>
        <taxon>Fungi</taxon>
        <taxon>Dikarya</taxon>
        <taxon>Ascomycota</taxon>
        <taxon>Pezizomycotina</taxon>
        <taxon>Sordariomycetes</taxon>
        <taxon>Sordariomycetidae</taxon>
        <taxon>Sordariales</taxon>
        <taxon>Lasiosphaeriaceae</taxon>
        <taxon>Lasiosphaeria</taxon>
    </lineage>
</organism>
<comment type="caution">
    <text evidence="2">The sequence shown here is derived from an EMBL/GenBank/DDBJ whole genome shotgun (WGS) entry which is preliminary data.</text>
</comment>
<feature type="compositionally biased region" description="Acidic residues" evidence="1">
    <location>
        <begin position="495"/>
        <end position="506"/>
    </location>
</feature>
<evidence type="ECO:0000313" key="2">
    <source>
        <dbReference type="EMBL" id="KAK3371433.1"/>
    </source>
</evidence>
<name>A0AAE0K761_9PEZI</name>
<evidence type="ECO:0000256" key="1">
    <source>
        <dbReference type="SAM" id="MobiDB-lite"/>
    </source>
</evidence>
<gene>
    <name evidence="2" type="ORF">B0T24DRAFT_629017</name>
</gene>
<keyword evidence="3" id="KW-1185">Reference proteome</keyword>
<dbReference type="Proteomes" id="UP001287356">
    <property type="component" value="Unassembled WGS sequence"/>
</dbReference>
<sequence length="799" mass="90084">MSDKDKKIAQLLRELEEAKARAKAREEDAKARAEDAKARAEDAKARAEDAKAREEEANIREARERQEKERLYLENRRTTLYEYLGNCHSLLYNSLRLADASISSTGFTNVLGKYYPKQLRLWTEFETVLLPQHFGFMSRICGEKQRFHQKSTTMDLGAGIARRVAGNESAIEYFFEKLAVEEPVLEIVGVLATDEEARVAYDFTRLRFTENFREVTQASNWSGMIEGETSEGGSERRRQAGPNKRLAPEQKHKHPTIQPDGIGLRTRTDGSQTQAFVYDYKAAHKVATEHLRSAVAKEHLFHEVVTRVNCIISSRDTEAQYRENAEAFIAIALTQVFHYMIIYGISYGYITTGRSLLLLYIDRNDPQTLYCHPCLPADDVGELSGDWTDRLSYTAVAQLASFCLLSFQSEALRGPSLEAALSMAETTLQIWPEPYKDAAYPGLEPAESSSTQSSSAPSSQATDGSEFIPNAEPTGRKVGSRSSYKLASIFPQGDKDDEDDKDDEEDYPKYDLSQSRPANKRKNYPSSGSEDEDITIVDSAPTRQYCTQACLLGLKRQKDLDENCPNILLHRSDGSSRHPVNADQFTDLVKQQLLRNPYWKCQIVDFWSKRGAIGWLFKLELIPYGYTFVGKGTQGCHLGRLKHEGQVYARLDYLQGELVPVHLGLVRLDPGYILPGFKFVVHMMLMSWAGETPDASVEDVKTLKKKSLTAILKKGVNPMDDCSGNFLWNAERRCIMIIDFDRALLFPLPKHQAVSGPLKRKRGRIEADARNQVTLNGNSQIVGRKARLLADRQESEAGH</sequence>
<dbReference type="CDD" id="cd06503">
    <property type="entry name" value="ATP-synt_Fo_b"/>
    <property type="match status" value="1"/>
</dbReference>
<dbReference type="AlphaFoldDB" id="A0AAE0K761"/>
<reference evidence="2" key="2">
    <citation type="submission" date="2023-06" db="EMBL/GenBank/DDBJ databases">
        <authorList>
            <consortium name="Lawrence Berkeley National Laboratory"/>
            <person name="Haridas S."/>
            <person name="Hensen N."/>
            <person name="Bonometti L."/>
            <person name="Westerberg I."/>
            <person name="Brannstrom I.O."/>
            <person name="Guillou S."/>
            <person name="Cros-Aarteil S."/>
            <person name="Calhoun S."/>
            <person name="Kuo A."/>
            <person name="Mondo S."/>
            <person name="Pangilinan J."/>
            <person name="Riley R."/>
            <person name="Labutti K."/>
            <person name="Andreopoulos B."/>
            <person name="Lipzen A."/>
            <person name="Chen C."/>
            <person name="Yanf M."/>
            <person name="Daum C."/>
            <person name="Ng V."/>
            <person name="Clum A."/>
            <person name="Steindorff A."/>
            <person name="Ohm R."/>
            <person name="Martin F."/>
            <person name="Silar P."/>
            <person name="Natvig D."/>
            <person name="Lalanne C."/>
            <person name="Gautier V."/>
            <person name="Ament-Velasquez S.L."/>
            <person name="Kruys A."/>
            <person name="Hutchinson M.I."/>
            <person name="Powell A.J."/>
            <person name="Barry K."/>
            <person name="Miller A.N."/>
            <person name="Grigoriev I.V."/>
            <person name="Debuchy R."/>
            <person name="Gladieux P."/>
            <person name="Thoren M.H."/>
            <person name="Johannesson H."/>
        </authorList>
    </citation>
    <scope>NUCLEOTIDE SEQUENCE</scope>
    <source>
        <strain evidence="2">CBS 958.72</strain>
    </source>
</reference>
<protein>
    <recommendedName>
        <fullName evidence="4">Metalloprotease m41 ftsh</fullName>
    </recommendedName>
</protein>
<feature type="compositionally biased region" description="Low complexity" evidence="1">
    <location>
        <begin position="444"/>
        <end position="462"/>
    </location>
</feature>
<accession>A0AAE0K761</accession>
<feature type="region of interest" description="Disordered" evidence="1">
    <location>
        <begin position="223"/>
        <end position="265"/>
    </location>
</feature>
<evidence type="ECO:0008006" key="4">
    <source>
        <dbReference type="Google" id="ProtNLM"/>
    </source>
</evidence>
<dbReference type="EMBL" id="JAULSN010000005">
    <property type="protein sequence ID" value="KAK3371433.1"/>
    <property type="molecule type" value="Genomic_DNA"/>
</dbReference>
<feature type="region of interest" description="Disordered" evidence="1">
    <location>
        <begin position="439"/>
        <end position="536"/>
    </location>
</feature>
<evidence type="ECO:0000313" key="3">
    <source>
        <dbReference type="Proteomes" id="UP001287356"/>
    </source>
</evidence>
<reference evidence="2" key="1">
    <citation type="journal article" date="2023" name="Mol. Phylogenet. Evol.">
        <title>Genome-scale phylogeny and comparative genomics of the fungal order Sordariales.</title>
        <authorList>
            <person name="Hensen N."/>
            <person name="Bonometti L."/>
            <person name="Westerberg I."/>
            <person name="Brannstrom I.O."/>
            <person name="Guillou S."/>
            <person name="Cros-Aarteil S."/>
            <person name="Calhoun S."/>
            <person name="Haridas S."/>
            <person name="Kuo A."/>
            <person name="Mondo S."/>
            <person name="Pangilinan J."/>
            <person name="Riley R."/>
            <person name="LaButti K."/>
            <person name="Andreopoulos B."/>
            <person name="Lipzen A."/>
            <person name="Chen C."/>
            <person name="Yan M."/>
            <person name="Daum C."/>
            <person name="Ng V."/>
            <person name="Clum A."/>
            <person name="Steindorff A."/>
            <person name="Ohm R.A."/>
            <person name="Martin F."/>
            <person name="Silar P."/>
            <person name="Natvig D.O."/>
            <person name="Lalanne C."/>
            <person name="Gautier V."/>
            <person name="Ament-Velasquez S.L."/>
            <person name="Kruys A."/>
            <person name="Hutchinson M.I."/>
            <person name="Powell A.J."/>
            <person name="Barry K."/>
            <person name="Miller A.N."/>
            <person name="Grigoriev I.V."/>
            <person name="Debuchy R."/>
            <person name="Gladieux P."/>
            <person name="Hiltunen Thoren M."/>
            <person name="Johannesson H."/>
        </authorList>
    </citation>
    <scope>NUCLEOTIDE SEQUENCE</scope>
    <source>
        <strain evidence="2">CBS 958.72</strain>
    </source>
</reference>